<accession>A0A1J5TRI8</accession>
<dbReference type="AlphaFoldDB" id="A0A1J5TRI8"/>
<reference evidence="1" key="1">
    <citation type="submission" date="2016-10" db="EMBL/GenBank/DDBJ databases">
        <title>Sequence of Gallionella enrichment culture.</title>
        <authorList>
            <person name="Poehlein A."/>
            <person name="Muehling M."/>
            <person name="Daniel R."/>
        </authorList>
    </citation>
    <scope>NUCLEOTIDE SEQUENCE</scope>
</reference>
<protein>
    <submittedName>
        <fullName evidence="1">Uncharacterized protein</fullName>
    </submittedName>
</protein>
<name>A0A1J5TRI8_9ZZZZ</name>
<proteinExistence type="predicted"/>
<gene>
    <name evidence="1" type="ORF">GALL_12060</name>
</gene>
<evidence type="ECO:0000313" key="1">
    <source>
        <dbReference type="EMBL" id="OIR18864.1"/>
    </source>
</evidence>
<comment type="caution">
    <text evidence="1">The sequence shown here is derived from an EMBL/GenBank/DDBJ whole genome shotgun (WGS) entry which is preliminary data.</text>
</comment>
<dbReference type="EMBL" id="MLJW01000002">
    <property type="protein sequence ID" value="OIR18864.1"/>
    <property type="molecule type" value="Genomic_DNA"/>
</dbReference>
<organism evidence="1">
    <name type="scientific">mine drainage metagenome</name>
    <dbReference type="NCBI Taxonomy" id="410659"/>
    <lineage>
        <taxon>unclassified sequences</taxon>
        <taxon>metagenomes</taxon>
        <taxon>ecological metagenomes</taxon>
    </lineage>
</organism>
<sequence>MQQTDDGMTEQAKKFHPVATDDAELWTLERRWYDGALLGHVEVLQRFAEKHRSRILEQAGSQPDDAQLTAALKSTIVKTGTLDAPSELRDQAREIKDEIWFRGERGDFDRSRIQLEWTERHAEAWRKWRLKEYLFVVDRCAHQLVRTLRPGATGTGR</sequence>